<keyword evidence="2" id="KW-1185">Reference proteome</keyword>
<reference evidence="1 2" key="2">
    <citation type="submission" date="2020-02" db="EMBL/GenBank/DDBJ databases">
        <title>Genome sequences of Thiorhodococcus mannitoliphagus and Thiorhodococcus minor, purple sulfur photosynthetic bacteria in the gammaproteobacterial family, Chromatiaceae.</title>
        <authorList>
            <person name="Aviles F.A."/>
            <person name="Meyer T.E."/>
            <person name="Kyndt J.A."/>
        </authorList>
    </citation>
    <scope>NUCLEOTIDE SEQUENCE [LARGE SCALE GENOMIC DNA]</scope>
    <source>
        <strain evidence="1 2">DSM 18266</strain>
    </source>
</reference>
<dbReference type="EMBL" id="JAAIJR010000066">
    <property type="protein sequence ID" value="NEX21739.1"/>
    <property type="molecule type" value="Genomic_DNA"/>
</dbReference>
<gene>
    <name evidence="1" type="ORF">G3480_15705</name>
</gene>
<organism evidence="1 2">
    <name type="scientific">Thiorhodococcus mannitoliphagus</name>
    <dbReference type="NCBI Taxonomy" id="329406"/>
    <lineage>
        <taxon>Bacteria</taxon>
        <taxon>Pseudomonadati</taxon>
        <taxon>Pseudomonadota</taxon>
        <taxon>Gammaproteobacteria</taxon>
        <taxon>Chromatiales</taxon>
        <taxon>Chromatiaceae</taxon>
        <taxon>Thiorhodococcus</taxon>
    </lineage>
</organism>
<proteinExistence type="predicted"/>
<reference evidence="2" key="1">
    <citation type="journal article" date="2020" name="Microbiol. Resour. Announc.">
        <title>Draft Genome Sequences of Thiorhodococcus mannitoliphagus and Thiorhodococcus minor, Purple Sulfur Photosynthetic Bacteria in the Gammaproteobacterial Family Chromatiaceae.</title>
        <authorList>
            <person name="Aviles F.A."/>
            <person name="Meyer T.E."/>
            <person name="Kyndt J.A."/>
        </authorList>
    </citation>
    <scope>NUCLEOTIDE SEQUENCE [LARGE SCALE GENOMIC DNA]</scope>
    <source>
        <strain evidence="2">DSM 18266</strain>
    </source>
</reference>
<sequence>MLTINDLSVNEELDRAAMRTVLGGMSLQGLPASWFSLVNAPTIDTGSHFLAQSQSLGIDQSSNIGGLNLVISDQTQNGVAGQTTL</sequence>
<dbReference type="RefSeq" id="WP_164654841.1">
    <property type="nucleotide sequence ID" value="NZ_JAAIJR010000066.1"/>
</dbReference>
<evidence type="ECO:0000313" key="2">
    <source>
        <dbReference type="Proteomes" id="UP000471640"/>
    </source>
</evidence>
<dbReference type="AlphaFoldDB" id="A0A6P1DVK6"/>
<protein>
    <submittedName>
        <fullName evidence="1">Uncharacterized protein</fullName>
    </submittedName>
</protein>
<evidence type="ECO:0000313" key="1">
    <source>
        <dbReference type="EMBL" id="NEX21739.1"/>
    </source>
</evidence>
<dbReference type="Proteomes" id="UP000471640">
    <property type="component" value="Unassembled WGS sequence"/>
</dbReference>
<name>A0A6P1DVK6_9GAMM</name>
<comment type="caution">
    <text evidence="1">The sequence shown here is derived from an EMBL/GenBank/DDBJ whole genome shotgun (WGS) entry which is preliminary data.</text>
</comment>
<accession>A0A6P1DVK6</accession>